<keyword evidence="2" id="KW-1185">Reference proteome</keyword>
<evidence type="ECO:0000313" key="2">
    <source>
        <dbReference type="Proteomes" id="UP000266673"/>
    </source>
</evidence>
<accession>A0A397VUL1</accession>
<proteinExistence type="predicted"/>
<sequence>MCKLSKICIESNIYIVNFMKISSSVYLLQNIKIEKYGKKNLMEFQCNAYNNGLNYV</sequence>
<gene>
    <name evidence="1" type="ORF">C2G38_299522</name>
</gene>
<comment type="caution">
    <text evidence="1">The sequence shown here is derived from an EMBL/GenBank/DDBJ whole genome shotgun (WGS) entry which is preliminary data.</text>
</comment>
<protein>
    <submittedName>
        <fullName evidence="1">Uncharacterized protein</fullName>
    </submittedName>
</protein>
<name>A0A397VUL1_9GLOM</name>
<evidence type="ECO:0000313" key="1">
    <source>
        <dbReference type="EMBL" id="RIB26260.1"/>
    </source>
</evidence>
<dbReference type="EMBL" id="QKWP01000142">
    <property type="protein sequence ID" value="RIB26260.1"/>
    <property type="molecule type" value="Genomic_DNA"/>
</dbReference>
<dbReference type="Proteomes" id="UP000266673">
    <property type="component" value="Unassembled WGS sequence"/>
</dbReference>
<dbReference type="AlphaFoldDB" id="A0A397VUL1"/>
<reference evidence="1 2" key="1">
    <citation type="submission" date="2018-06" db="EMBL/GenBank/DDBJ databases">
        <title>Comparative genomics reveals the genomic features of Rhizophagus irregularis, R. cerebriforme, R. diaphanum and Gigaspora rosea, and their symbiotic lifestyle signature.</title>
        <authorList>
            <person name="Morin E."/>
            <person name="San Clemente H."/>
            <person name="Chen E.C.H."/>
            <person name="De La Providencia I."/>
            <person name="Hainaut M."/>
            <person name="Kuo A."/>
            <person name="Kohler A."/>
            <person name="Murat C."/>
            <person name="Tang N."/>
            <person name="Roy S."/>
            <person name="Loubradou J."/>
            <person name="Henrissat B."/>
            <person name="Grigoriev I.V."/>
            <person name="Corradi N."/>
            <person name="Roux C."/>
            <person name="Martin F.M."/>
        </authorList>
    </citation>
    <scope>NUCLEOTIDE SEQUENCE [LARGE SCALE GENOMIC DNA]</scope>
    <source>
        <strain evidence="1 2">DAOM 194757</strain>
    </source>
</reference>
<organism evidence="1 2">
    <name type="scientific">Gigaspora rosea</name>
    <dbReference type="NCBI Taxonomy" id="44941"/>
    <lineage>
        <taxon>Eukaryota</taxon>
        <taxon>Fungi</taxon>
        <taxon>Fungi incertae sedis</taxon>
        <taxon>Mucoromycota</taxon>
        <taxon>Glomeromycotina</taxon>
        <taxon>Glomeromycetes</taxon>
        <taxon>Diversisporales</taxon>
        <taxon>Gigasporaceae</taxon>
        <taxon>Gigaspora</taxon>
    </lineage>
</organism>